<dbReference type="STRING" id="947033.Lste_2937"/>
<comment type="caution">
    <text evidence="1">The sequence shown here is derived from an EMBL/GenBank/DDBJ whole genome shotgun (WGS) entry which is preliminary data.</text>
</comment>
<dbReference type="EMBL" id="LNYY01000021">
    <property type="protein sequence ID" value="KTD66731.1"/>
    <property type="molecule type" value="Genomic_DNA"/>
</dbReference>
<keyword evidence="2" id="KW-1185">Reference proteome</keyword>
<name>A0A0W0ZCA4_9GAMM</name>
<dbReference type="PATRIC" id="fig|947033.5.peg.3111"/>
<sequence>MYGYPQLNKPLDIFMINFEHMFLSTNQIHSFFADDIGNADNGIGTGFWITHKSQYVFVTNRHMVDYEFCKNKQNFNLCKLMFWLRNDKNLLSKPQKYELNLSSLKILTHETADVAILYNIDVINPNNDFIHTTLSIVDGSLADENFFQTMLRPADNCIFIGYPHDWWDEATGLPIVRLANLASWPKIDFINKSIKSTNVRLTAGLSFSGSSGSPIMNKGTEFEAGNGLTITGLVPPKIIGVMAGHWWDKWHITPPPMFQHSGLSYFVTSTVIHDLLKNI</sequence>
<proteinExistence type="predicted"/>
<dbReference type="InterPro" id="IPR009003">
    <property type="entry name" value="Peptidase_S1_PA"/>
</dbReference>
<organism evidence="1 2">
    <name type="scientific">Legionella steelei</name>
    <dbReference type="NCBI Taxonomy" id="947033"/>
    <lineage>
        <taxon>Bacteria</taxon>
        <taxon>Pseudomonadati</taxon>
        <taxon>Pseudomonadota</taxon>
        <taxon>Gammaproteobacteria</taxon>
        <taxon>Legionellales</taxon>
        <taxon>Legionellaceae</taxon>
        <taxon>Legionella</taxon>
    </lineage>
</organism>
<evidence type="ECO:0000313" key="1">
    <source>
        <dbReference type="EMBL" id="KTD66731.1"/>
    </source>
</evidence>
<dbReference type="RefSeq" id="WP_058511791.1">
    <property type="nucleotide sequence ID" value="NZ_LNYY01000021.1"/>
</dbReference>
<dbReference type="OrthoDB" id="212300at2"/>
<dbReference type="AlphaFoldDB" id="A0A0W0ZCA4"/>
<evidence type="ECO:0000313" key="2">
    <source>
        <dbReference type="Proteomes" id="UP000054926"/>
    </source>
</evidence>
<protein>
    <submittedName>
        <fullName evidence="1">Putative Peptidase, trypsin-like serine and cysteine</fullName>
    </submittedName>
</protein>
<dbReference type="SUPFAM" id="SSF50494">
    <property type="entry name" value="Trypsin-like serine proteases"/>
    <property type="match status" value="1"/>
</dbReference>
<reference evidence="1 2" key="1">
    <citation type="submission" date="2015-11" db="EMBL/GenBank/DDBJ databases">
        <title>Genomic analysis of 38 Legionella species identifies large and diverse effector repertoires.</title>
        <authorList>
            <person name="Burstein D."/>
            <person name="Amaro F."/>
            <person name="Zusman T."/>
            <person name="Lifshitz Z."/>
            <person name="Cohen O."/>
            <person name="Gilbert J.A."/>
            <person name="Pupko T."/>
            <person name="Shuman H.A."/>
            <person name="Segal G."/>
        </authorList>
    </citation>
    <scope>NUCLEOTIDE SEQUENCE [LARGE SCALE GENOMIC DNA]</scope>
    <source>
        <strain evidence="1 2">IMVS3376</strain>
    </source>
</reference>
<accession>A0A0W0ZCA4</accession>
<dbReference type="Proteomes" id="UP000054926">
    <property type="component" value="Unassembled WGS sequence"/>
</dbReference>
<gene>
    <name evidence="1" type="ORF">Lste_2937</name>
</gene>